<dbReference type="GO" id="GO:0008270">
    <property type="term" value="F:zinc ion binding"/>
    <property type="evidence" value="ECO:0007669"/>
    <property type="project" value="InterPro"/>
</dbReference>
<feature type="non-terminal residue" evidence="4">
    <location>
        <position position="683"/>
    </location>
</feature>
<dbReference type="SUPFAM" id="SSF57701">
    <property type="entry name" value="Zn2/Cys6 DNA-binding domain"/>
    <property type="match status" value="1"/>
</dbReference>
<keyword evidence="5" id="KW-1185">Reference proteome</keyword>
<dbReference type="Gene3D" id="4.10.240.10">
    <property type="entry name" value="Zn(2)-C6 fungal-type DNA-binding domain"/>
    <property type="match status" value="1"/>
</dbReference>
<feature type="region of interest" description="Disordered" evidence="2">
    <location>
        <begin position="210"/>
        <end position="252"/>
    </location>
</feature>
<accession>A0A6A6VH87</accession>
<dbReference type="AlphaFoldDB" id="A0A6A6VH87"/>
<evidence type="ECO:0000256" key="2">
    <source>
        <dbReference type="SAM" id="MobiDB-lite"/>
    </source>
</evidence>
<dbReference type="Pfam" id="PF00172">
    <property type="entry name" value="Zn_clus"/>
    <property type="match status" value="1"/>
</dbReference>
<feature type="compositionally biased region" description="Acidic residues" evidence="2">
    <location>
        <begin position="210"/>
        <end position="222"/>
    </location>
</feature>
<dbReference type="GO" id="GO:0000981">
    <property type="term" value="F:DNA-binding transcription factor activity, RNA polymerase II-specific"/>
    <property type="evidence" value="ECO:0007669"/>
    <property type="project" value="InterPro"/>
</dbReference>
<dbReference type="InterPro" id="IPR001138">
    <property type="entry name" value="Zn2Cys6_DnaBD"/>
</dbReference>
<feature type="compositionally biased region" description="Polar residues" evidence="2">
    <location>
        <begin position="40"/>
        <end position="51"/>
    </location>
</feature>
<name>A0A6A6VH87_9PLEO</name>
<dbReference type="SMART" id="SM00066">
    <property type="entry name" value="GAL4"/>
    <property type="match status" value="2"/>
</dbReference>
<feature type="compositionally biased region" description="Basic and acidic residues" evidence="2">
    <location>
        <begin position="223"/>
        <end position="237"/>
    </location>
</feature>
<evidence type="ECO:0000313" key="5">
    <source>
        <dbReference type="Proteomes" id="UP000799440"/>
    </source>
</evidence>
<organism evidence="4 5">
    <name type="scientific">Sporormia fimetaria CBS 119925</name>
    <dbReference type="NCBI Taxonomy" id="1340428"/>
    <lineage>
        <taxon>Eukaryota</taxon>
        <taxon>Fungi</taxon>
        <taxon>Dikarya</taxon>
        <taxon>Ascomycota</taxon>
        <taxon>Pezizomycotina</taxon>
        <taxon>Dothideomycetes</taxon>
        <taxon>Pleosporomycetidae</taxon>
        <taxon>Pleosporales</taxon>
        <taxon>Sporormiaceae</taxon>
        <taxon>Sporormia</taxon>
    </lineage>
</organism>
<evidence type="ECO:0000259" key="3">
    <source>
        <dbReference type="PROSITE" id="PS50048"/>
    </source>
</evidence>
<dbReference type="OrthoDB" id="5303703at2759"/>
<dbReference type="PROSITE" id="PS00463">
    <property type="entry name" value="ZN2_CY6_FUNGAL_1"/>
    <property type="match status" value="1"/>
</dbReference>
<proteinExistence type="predicted"/>
<feature type="region of interest" description="Disordered" evidence="2">
    <location>
        <begin position="408"/>
        <end position="430"/>
    </location>
</feature>
<dbReference type="PROSITE" id="PS50048">
    <property type="entry name" value="ZN2_CY6_FUNGAL_2"/>
    <property type="match status" value="1"/>
</dbReference>
<feature type="region of interest" description="Disordered" evidence="2">
    <location>
        <begin position="1"/>
        <end position="64"/>
    </location>
</feature>
<feature type="domain" description="Zn(2)-C6 fungal-type" evidence="3">
    <location>
        <begin position="367"/>
        <end position="401"/>
    </location>
</feature>
<feature type="non-terminal residue" evidence="4">
    <location>
        <position position="1"/>
    </location>
</feature>
<gene>
    <name evidence="4" type="ORF">M011DRAFT_382110</name>
</gene>
<evidence type="ECO:0000256" key="1">
    <source>
        <dbReference type="ARBA" id="ARBA00023242"/>
    </source>
</evidence>
<reference evidence="4" key="1">
    <citation type="journal article" date="2020" name="Stud. Mycol.">
        <title>101 Dothideomycetes genomes: a test case for predicting lifestyles and emergence of pathogens.</title>
        <authorList>
            <person name="Haridas S."/>
            <person name="Albert R."/>
            <person name="Binder M."/>
            <person name="Bloem J."/>
            <person name="Labutti K."/>
            <person name="Salamov A."/>
            <person name="Andreopoulos B."/>
            <person name="Baker S."/>
            <person name="Barry K."/>
            <person name="Bills G."/>
            <person name="Bluhm B."/>
            <person name="Cannon C."/>
            <person name="Castanera R."/>
            <person name="Culley D."/>
            <person name="Daum C."/>
            <person name="Ezra D."/>
            <person name="Gonzalez J."/>
            <person name="Henrissat B."/>
            <person name="Kuo A."/>
            <person name="Liang C."/>
            <person name="Lipzen A."/>
            <person name="Lutzoni F."/>
            <person name="Magnuson J."/>
            <person name="Mondo S."/>
            <person name="Nolan M."/>
            <person name="Ohm R."/>
            <person name="Pangilinan J."/>
            <person name="Park H.-J."/>
            <person name="Ramirez L."/>
            <person name="Alfaro M."/>
            <person name="Sun H."/>
            <person name="Tritt A."/>
            <person name="Yoshinaga Y."/>
            <person name="Zwiers L.-H."/>
            <person name="Turgeon B."/>
            <person name="Goodwin S."/>
            <person name="Spatafora J."/>
            <person name="Crous P."/>
            <person name="Grigoriev I."/>
        </authorList>
    </citation>
    <scope>NUCLEOTIDE SEQUENCE</scope>
    <source>
        <strain evidence="4">CBS 119925</strain>
    </source>
</reference>
<sequence length="683" mass="75805">SPTKKSPRRSDEEDWDSPGPKKPRRSLFGFDETTNEESDPTTPTTPNQDLYVQTPPSPPPVEFSEDIFADETDHRAADELFSGLSLNPEPWDINAGLGTISNSLGLLASDTESSRASTPESHDPTLTGFYELRMNRDRNITGSVLDWDQSGNYDPVEEERRMKEERKKARARAKRLRESRKQREDVAKCIVRLGPFTNFGIVEDIVGEEDNWPEGWSDDEGDEAGKPRRDVIPRPEIPKTTQRPIPDPAGLVDDLTGYPAARGCKHCRRNKLSCTAIIDGTFPCQQCGDVDDDEDEACEPIIPPFPTGPCRHCIEIESLYCSLTDAFAEAHGVCYQCDADGEERCIPGYQRIDLDKMAWSDERKHAACTECRLKKWKCSVSSKKKKPPCRQCKKNDTTCTFHDIPKVDRSKKGKGKKTAANPNNSDATKKPQSIADIFDGLDLSKTLGELFAEAAAPEVEEDIILEDTHGRSGKVTEITTSFAHPIAFNAPTLQCDFCELPQLGFLGLNEVQGVQVLEWKNGLGYTELHGGHHENFPETTMCSACTSTRLQIVLCDAGPGHSVQWIPQEELMPVDAMASILLSAAAGEDTRTQLADWCSTCFRPAVFRCCTPQESVTDTHDKIQGCGLALCETCERTLREEHAGRFQDFVEALALQPKYREGQIEGVVRADVGFLMADGLLVQ</sequence>
<keyword evidence="1" id="KW-0539">Nucleus</keyword>
<dbReference type="EMBL" id="MU006567">
    <property type="protein sequence ID" value="KAF2749166.1"/>
    <property type="molecule type" value="Genomic_DNA"/>
</dbReference>
<evidence type="ECO:0000313" key="4">
    <source>
        <dbReference type="EMBL" id="KAF2749166.1"/>
    </source>
</evidence>
<dbReference type="InterPro" id="IPR036864">
    <property type="entry name" value="Zn2-C6_fun-type_DNA-bd_sf"/>
</dbReference>
<protein>
    <recommendedName>
        <fullName evidence="3">Zn(2)-C6 fungal-type domain-containing protein</fullName>
    </recommendedName>
</protein>
<dbReference type="Proteomes" id="UP000799440">
    <property type="component" value="Unassembled WGS sequence"/>
</dbReference>